<evidence type="ECO:0000256" key="4">
    <source>
        <dbReference type="ARBA" id="ARBA00022617"/>
    </source>
</evidence>
<protein>
    <submittedName>
        <fullName evidence="15">Cytochrome b561 domain-containing protein At4g18260-like</fullName>
    </submittedName>
</protein>
<evidence type="ECO:0000256" key="7">
    <source>
        <dbReference type="ARBA" id="ARBA00022982"/>
    </source>
</evidence>
<evidence type="ECO:0000256" key="2">
    <source>
        <dbReference type="ARBA" id="ARBA00004141"/>
    </source>
</evidence>
<keyword evidence="3" id="KW-0813">Transport</keyword>
<dbReference type="Pfam" id="PF03188">
    <property type="entry name" value="Cytochrom_B561"/>
    <property type="match status" value="1"/>
</dbReference>
<feature type="transmembrane region" description="Helical" evidence="11">
    <location>
        <begin position="202"/>
        <end position="220"/>
    </location>
</feature>
<keyword evidence="9" id="KW-0408">Iron</keyword>
<comment type="subcellular location">
    <subcellularLocation>
        <location evidence="2">Membrane</location>
        <topology evidence="2">Multi-pass membrane protein</topology>
    </subcellularLocation>
</comment>
<keyword evidence="8 11" id="KW-1133">Transmembrane helix</keyword>
<sequence length="285" mass="32574">MKISKYLTNVLISIIFYLSSAPPFVICSSLEVTIDDHSPSNLTNKGSLHDKMSHQMINSIKLHGILLWVSMGFLMPMGILFVRMANKAHENGRKFKVFFYLHVIFQILAVVLATIGAIMSIRTLENSFDNNHQRLGLALYAAMWLQFLTGVFKPARGSKRRLKWFLLHWILGTTVSLVGIINIYTGIRAYQKKTSSSRDSSLWTILFTAQIACLVFFYLFQDKWEHFQKQRAVLNNGLNHQNNNTNGSSDQIIQVVTRNDHDEPKVMVPQPCRKSNALVNLFKLI</sequence>
<feature type="signal peptide" evidence="12">
    <location>
        <begin position="1"/>
        <end position="27"/>
    </location>
</feature>
<evidence type="ECO:0000256" key="11">
    <source>
        <dbReference type="SAM" id="Phobius"/>
    </source>
</evidence>
<dbReference type="PROSITE" id="PS50939">
    <property type="entry name" value="CYTOCHROME_B561"/>
    <property type="match status" value="1"/>
</dbReference>
<feature type="transmembrane region" description="Helical" evidence="11">
    <location>
        <begin position="133"/>
        <end position="152"/>
    </location>
</feature>
<feature type="domain" description="Cytochrome b561" evidence="13">
    <location>
        <begin position="24"/>
        <end position="228"/>
    </location>
</feature>
<keyword evidence="12" id="KW-0732">Signal</keyword>
<dbReference type="Gene3D" id="1.20.120.1770">
    <property type="match status" value="1"/>
</dbReference>
<name>A0ABM1RSN7_CAMSA</name>
<evidence type="ECO:0000256" key="3">
    <source>
        <dbReference type="ARBA" id="ARBA00022448"/>
    </source>
</evidence>
<evidence type="ECO:0000256" key="1">
    <source>
        <dbReference type="ARBA" id="ARBA00001970"/>
    </source>
</evidence>
<evidence type="ECO:0000256" key="5">
    <source>
        <dbReference type="ARBA" id="ARBA00022692"/>
    </source>
</evidence>
<keyword evidence="6" id="KW-0479">Metal-binding</keyword>
<evidence type="ECO:0000256" key="10">
    <source>
        <dbReference type="ARBA" id="ARBA00023136"/>
    </source>
</evidence>
<keyword evidence="4" id="KW-0349">Heme</keyword>
<feature type="transmembrane region" description="Helical" evidence="11">
    <location>
        <begin position="65"/>
        <end position="85"/>
    </location>
</feature>
<keyword evidence="7" id="KW-0249">Electron transport</keyword>
<dbReference type="PANTHER" id="PTHR15422:SF42">
    <property type="entry name" value="CYTOCHROME B561 DOMAIN-CONTAINING PROTEIN"/>
    <property type="match status" value="1"/>
</dbReference>
<dbReference type="InterPro" id="IPR006593">
    <property type="entry name" value="Cyt_b561/ferric_Rdtase_TM"/>
</dbReference>
<evidence type="ECO:0000313" key="15">
    <source>
        <dbReference type="RefSeq" id="XP_019102025.1"/>
    </source>
</evidence>
<keyword evidence="14" id="KW-1185">Reference proteome</keyword>
<feature type="transmembrane region" description="Helical" evidence="11">
    <location>
        <begin position="97"/>
        <end position="121"/>
    </location>
</feature>
<feature type="transmembrane region" description="Helical" evidence="11">
    <location>
        <begin position="164"/>
        <end position="187"/>
    </location>
</feature>
<evidence type="ECO:0000256" key="12">
    <source>
        <dbReference type="SAM" id="SignalP"/>
    </source>
</evidence>
<dbReference type="GeneID" id="104792987"/>
<evidence type="ECO:0000259" key="13">
    <source>
        <dbReference type="PROSITE" id="PS50939"/>
    </source>
</evidence>
<reference evidence="15" key="2">
    <citation type="submission" date="2025-08" db="UniProtKB">
        <authorList>
            <consortium name="RefSeq"/>
        </authorList>
    </citation>
    <scope>IDENTIFICATION</scope>
    <source>
        <tissue evidence="15">Leaf</tissue>
    </source>
</reference>
<dbReference type="SMART" id="SM00665">
    <property type="entry name" value="B561"/>
    <property type="match status" value="1"/>
</dbReference>
<feature type="chain" id="PRO_5046888176" evidence="12">
    <location>
        <begin position="28"/>
        <end position="285"/>
    </location>
</feature>
<dbReference type="PANTHER" id="PTHR15422">
    <property type="entry name" value="OS05G0565100 PROTEIN"/>
    <property type="match status" value="1"/>
</dbReference>
<accession>A0ABM1RSN7</accession>
<dbReference type="InterPro" id="IPR045150">
    <property type="entry name" value="CYB561D1/2"/>
</dbReference>
<evidence type="ECO:0000256" key="8">
    <source>
        <dbReference type="ARBA" id="ARBA00022989"/>
    </source>
</evidence>
<comment type="cofactor">
    <cofactor evidence="1">
        <name>heme b</name>
        <dbReference type="ChEBI" id="CHEBI:60344"/>
    </cofactor>
</comment>
<organism evidence="14 15">
    <name type="scientific">Camelina sativa</name>
    <name type="common">False flax</name>
    <name type="synonym">Myagrum sativum</name>
    <dbReference type="NCBI Taxonomy" id="90675"/>
    <lineage>
        <taxon>Eukaryota</taxon>
        <taxon>Viridiplantae</taxon>
        <taxon>Streptophyta</taxon>
        <taxon>Embryophyta</taxon>
        <taxon>Tracheophyta</taxon>
        <taxon>Spermatophyta</taxon>
        <taxon>Magnoliopsida</taxon>
        <taxon>eudicotyledons</taxon>
        <taxon>Gunneridae</taxon>
        <taxon>Pentapetalae</taxon>
        <taxon>rosids</taxon>
        <taxon>malvids</taxon>
        <taxon>Brassicales</taxon>
        <taxon>Brassicaceae</taxon>
        <taxon>Camelineae</taxon>
        <taxon>Camelina</taxon>
    </lineage>
</organism>
<evidence type="ECO:0000256" key="6">
    <source>
        <dbReference type="ARBA" id="ARBA00022723"/>
    </source>
</evidence>
<dbReference type="CDD" id="cd08760">
    <property type="entry name" value="Cyt_b561_FRRS1_like"/>
    <property type="match status" value="1"/>
</dbReference>
<dbReference type="RefSeq" id="XP_019102025.1">
    <property type="nucleotide sequence ID" value="XM_019246480.1"/>
</dbReference>
<gene>
    <name evidence="15" type="primary">LOC104792987</name>
</gene>
<evidence type="ECO:0000313" key="14">
    <source>
        <dbReference type="Proteomes" id="UP000694864"/>
    </source>
</evidence>
<keyword evidence="10 11" id="KW-0472">Membrane</keyword>
<keyword evidence="5 11" id="KW-0812">Transmembrane</keyword>
<dbReference type="Proteomes" id="UP000694864">
    <property type="component" value="Chromosome 6"/>
</dbReference>
<evidence type="ECO:0000256" key="9">
    <source>
        <dbReference type="ARBA" id="ARBA00023004"/>
    </source>
</evidence>
<proteinExistence type="predicted"/>
<reference evidence="14" key="1">
    <citation type="journal article" date="2014" name="Nat. Commun.">
        <title>The emerging biofuel crop Camelina sativa retains a highly undifferentiated hexaploid genome structure.</title>
        <authorList>
            <person name="Kagale S."/>
            <person name="Koh C."/>
            <person name="Nixon J."/>
            <person name="Bollina V."/>
            <person name="Clarke W.E."/>
            <person name="Tuteja R."/>
            <person name="Spillane C."/>
            <person name="Robinson S.J."/>
            <person name="Links M.G."/>
            <person name="Clarke C."/>
            <person name="Higgins E.E."/>
            <person name="Huebert T."/>
            <person name="Sharpe A.G."/>
            <person name="Parkin I.A."/>
        </authorList>
    </citation>
    <scope>NUCLEOTIDE SEQUENCE [LARGE SCALE GENOMIC DNA]</scope>
    <source>
        <strain evidence="14">cv. DH55</strain>
    </source>
</reference>